<feature type="compositionally biased region" description="Basic and acidic residues" evidence="1">
    <location>
        <begin position="153"/>
        <end position="166"/>
    </location>
</feature>
<keyword evidence="4" id="KW-1185">Reference proteome</keyword>
<gene>
    <name evidence="3" type="ORF">SNAT2548_LOCUS7816</name>
</gene>
<dbReference type="Proteomes" id="UP000604046">
    <property type="component" value="Unassembled WGS sequence"/>
</dbReference>
<accession>A0A812JXY4</accession>
<feature type="region of interest" description="Disordered" evidence="1">
    <location>
        <begin position="50"/>
        <end position="90"/>
    </location>
</feature>
<feature type="signal peptide" evidence="2">
    <location>
        <begin position="1"/>
        <end position="22"/>
    </location>
</feature>
<dbReference type="OrthoDB" id="10665617at2759"/>
<feature type="compositionally biased region" description="Basic and acidic residues" evidence="1">
    <location>
        <begin position="398"/>
        <end position="411"/>
    </location>
</feature>
<feature type="region of interest" description="Disordered" evidence="1">
    <location>
        <begin position="398"/>
        <end position="448"/>
    </location>
</feature>
<evidence type="ECO:0008006" key="5">
    <source>
        <dbReference type="Google" id="ProtNLM"/>
    </source>
</evidence>
<comment type="caution">
    <text evidence="3">The sequence shown here is derived from an EMBL/GenBank/DDBJ whole genome shotgun (WGS) entry which is preliminary data.</text>
</comment>
<dbReference type="AlphaFoldDB" id="A0A812JXY4"/>
<feature type="compositionally biased region" description="Polar residues" evidence="1">
    <location>
        <begin position="77"/>
        <end position="90"/>
    </location>
</feature>
<sequence>MFLGRLAAFLGLFLWVAVEFSGNDGSFRAGLAPQASETEVCGENTAQDFGQASEAQHGRDPQGLQTSAGPSFPVRSTWPSSSLGGTTANGHNGKPFMVQSVLYQSVGKGSFLLGVWGLVTSLHGAVDLTETKSCTIAQAENATVQTPALKGAQGKDRGGKGRDKGGKGAAKQAPLGPPPGEWAAPSIRQVPPPPAPPQALASAKATGSATSTSAPSQEKQARLQLVQAMEQTKDKLPETLKALLETHQLQESEEEAKFLHKAVSAQQKARKELSKVRTARATYLAGWSTYLGQIQEMLQKQIEDQQKVLGELDEGELQWAAALAEAPSSLQNKVGGSTDLAGMEGIDAEAFEDAVAVAQDEKVGNQLQLEQALRQQRAQHQAFARSLLDAVAAARVKAETEAETAERDRERTPRRKAATATDQAVEVVNVDDEDNKADGQKKPPPGKA</sequence>
<protein>
    <recommendedName>
        <fullName evidence="5">Transmembrane protein</fullName>
    </recommendedName>
</protein>
<dbReference type="EMBL" id="CAJNDS010000557">
    <property type="protein sequence ID" value="CAE7218031.1"/>
    <property type="molecule type" value="Genomic_DNA"/>
</dbReference>
<feature type="chain" id="PRO_5032903104" description="Transmembrane protein" evidence="2">
    <location>
        <begin position="23"/>
        <end position="448"/>
    </location>
</feature>
<evidence type="ECO:0000256" key="2">
    <source>
        <dbReference type="SAM" id="SignalP"/>
    </source>
</evidence>
<organism evidence="3 4">
    <name type="scientific">Symbiodinium natans</name>
    <dbReference type="NCBI Taxonomy" id="878477"/>
    <lineage>
        <taxon>Eukaryota</taxon>
        <taxon>Sar</taxon>
        <taxon>Alveolata</taxon>
        <taxon>Dinophyceae</taxon>
        <taxon>Suessiales</taxon>
        <taxon>Symbiodiniaceae</taxon>
        <taxon>Symbiodinium</taxon>
    </lineage>
</organism>
<evidence type="ECO:0000256" key="1">
    <source>
        <dbReference type="SAM" id="MobiDB-lite"/>
    </source>
</evidence>
<reference evidence="3" key="1">
    <citation type="submission" date="2021-02" db="EMBL/GenBank/DDBJ databases">
        <authorList>
            <person name="Dougan E. K."/>
            <person name="Rhodes N."/>
            <person name="Thang M."/>
            <person name="Chan C."/>
        </authorList>
    </citation>
    <scope>NUCLEOTIDE SEQUENCE</scope>
</reference>
<proteinExistence type="predicted"/>
<evidence type="ECO:0000313" key="3">
    <source>
        <dbReference type="EMBL" id="CAE7218031.1"/>
    </source>
</evidence>
<evidence type="ECO:0000313" key="4">
    <source>
        <dbReference type="Proteomes" id="UP000604046"/>
    </source>
</evidence>
<feature type="compositionally biased region" description="Low complexity" evidence="1">
    <location>
        <begin position="198"/>
        <end position="216"/>
    </location>
</feature>
<keyword evidence="2" id="KW-0732">Signal</keyword>
<name>A0A812JXY4_9DINO</name>
<feature type="region of interest" description="Disordered" evidence="1">
    <location>
        <begin position="147"/>
        <end position="221"/>
    </location>
</feature>